<reference evidence="18" key="3">
    <citation type="submission" date="2020-12" db="UniProtKB">
        <authorList>
            <consortium name="EnsemblPlants"/>
        </authorList>
    </citation>
    <scope>IDENTIFICATION</scope>
</reference>
<dbReference type="Proteomes" id="UP000006727">
    <property type="component" value="Chromosome 6"/>
</dbReference>
<protein>
    <recommendedName>
        <fullName evidence="14">Porphobilinogen deaminase, chloroplastic</fullName>
        <ecNumber evidence="7">2.5.1.61</ecNumber>
    </recommendedName>
    <alternativeName>
        <fullName evidence="13">Hydroxymethylbilane synthase</fullName>
    </alternativeName>
    <alternativeName>
        <fullName evidence="12">Pre-uroporphyrinogen synthase</fullName>
    </alternativeName>
</protein>
<evidence type="ECO:0000256" key="9">
    <source>
        <dbReference type="ARBA" id="ARBA00022640"/>
    </source>
</evidence>
<evidence type="ECO:0000313" key="18">
    <source>
        <dbReference type="EnsemblPlants" id="Pp3c6_15990V3.1"/>
    </source>
</evidence>
<name>A0A2K1KFS6_PHYPA</name>
<dbReference type="GO" id="GO:0006783">
    <property type="term" value="P:heme biosynthetic process"/>
    <property type="evidence" value="ECO:0000318"/>
    <property type="project" value="GO_Central"/>
</dbReference>
<comment type="cofactor">
    <cofactor evidence="1">
        <name>dipyrromethane</name>
        <dbReference type="ChEBI" id="CHEBI:60342"/>
    </cofactor>
</comment>
<organism evidence="17">
    <name type="scientific">Physcomitrium patens</name>
    <name type="common">Spreading-leaved earth moss</name>
    <name type="synonym">Physcomitrella patens</name>
    <dbReference type="NCBI Taxonomy" id="3218"/>
    <lineage>
        <taxon>Eukaryota</taxon>
        <taxon>Viridiplantae</taxon>
        <taxon>Streptophyta</taxon>
        <taxon>Embryophyta</taxon>
        <taxon>Bryophyta</taxon>
        <taxon>Bryophytina</taxon>
        <taxon>Bryopsida</taxon>
        <taxon>Funariidae</taxon>
        <taxon>Funariales</taxon>
        <taxon>Funariaceae</taxon>
        <taxon>Physcomitrium</taxon>
    </lineage>
</organism>
<dbReference type="Pfam" id="PF03900">
    <property type="entry name" value="Porphobil_deamC"/>
    <property type="match status" value="1"/>
</dbReference>
<dbReference type="InterPro" id="IPR000860">
    <property type="entry name" value="HemC"/>
</dbReference>
<dbReference type="STRING" id="3218.A0A2K1KFS6"/>
<keyword evidence="10" id="KW-0808">Transferase</keyword>
<gene>
    <name evidence="18" type="primary">LOC112283846</name>
    <name evidence="17" type="ORF">PHYPA_009011</name>
</gene>
<dbReference type="EC" id="2.5.1.61" evidence="7"/>
<accession>A0A2K1KFS6</accession>
<dbReference type="FunCoup" id="A0A2K1KFS6">
    <property type="interactions" value="3320"/>
</dbReference>
<keyword evidence="19" id="KW-1185">Reference proteome</keyword>
<feature type="domain" description="Porphobilinogen deaminase C-terminal" evidence="16">
    <location>
        <begin position="317"/>
        <end position="387"/>
    </location>
</feature>
<dbReference type="PaxDb" id="3218-PP1S307_65V6.1"/>
<dbReference type="GO" id="GO:0005737">
    <property type="term" value="C:cytoplasm"/>
    <property type="evidence" value="ECO:0000318"/>
    <property type="project" value="GO_Central"/>
</dbReference>
<dbReference type="InterPro" id="IPR036803">
    <property type="entry name" value="Porphobilinogen_deaminase_C_sf"/>
</dbReference>
<evidence type="ECO:0000313" key="19">
    <source>
        <dbReference type="Proteomes" id="UP000006727"/>
    </source>
</evidence>
<dbReference type="FunFam" id="3.40.190.10:FF:000101">
    <property type="entry name" value="Porphobilinogen deaminase, chloroplastic"/>
    <property type="match status" value="1"/>
</dbReference>
<evidence type="ECO:0000256" key="2">
    <source>
        <dbReference type="ARBA" id="ARBA00002869"/>
    </source>
</evidence>
<keyword evidence="11" id="KW-0627">Porphyrin biosynthesis</keyword>
<dbReference type="NCBIfam" id="TIGR00212">
    <property type="entry name" value="hemC"/>
    <property type="match status" value="1"/>
</dbReference>
<dbReference type="HAMAP" id="MF_00260">
    <property type="entry name" value="Porphobil_deam"/>
    <property type="match status" value="1"/>
</dbReference>
<evidence type="ECO:0000256" key="12">
    <source>
        <dbReference type="ARBA" id="ARBA00030685"/>
    </source>
</evidence>
<comment type="function">
    <text evidence="2">Tetrapolymerization of the monopyrrole PBG into the hydroxymethylbilane pre-uroporphyrinogen in several discrete steps.</text>
</comment>
<evidence type="ECO:0000256" key="1">
    <source>
        <dbReference type="ARBA" id="ARBA00001916"/>
    </source>
</evidence>
<dbReference type="Gene3D" id="3.40.190.10">
    <property type="entry name" value="Periplasmic binding protein-like II"/>
    <property type="match status" value="2"/>
</dbReference>
<dbReference type="EnsemblPlants" id="Pp3c6_15990V3.1">
    <property type="protein sequence ID" value="Pp3c6_15990V3.1"/>
    <property type="gene ID" value="Pp3c6_15990"/>
</dbReference>
<evidence type="ECO:0000259" key="15">
    <source>
        <dbReference type="Pfam" id="PF01379"/>
    </source>
</evidence>
<proteinExistence type="inferred from homology"/>
<dbReference type="InterPro" id="IPR022419">
    <property type="entry name" value="Porphobilin_deaminase_cofac_BS"/>
</dbReference>
<dbReference type="FunFam" id="3.40.190.10:FF:000004">
    <property type="entry name" value="Porphobilinogen deaminase"/>
    <property type="match status" value="1"/>
</dbReference>
<dbReference type="KEGG" id="ppp:112283846"/>
<reference evidence="17 19" key="1">
    <citation type="journal article" date="2008" name="Science">
        <title>The Physcomitrella genome reveals evolutionary insights into the conquest of land by plants.</title>
        <authorList>
            <person name="Rensing S."/>
            <person name="Lang D."/>
            <person name="Zimmer A."/>
            <person name="Terry A."/>
            <person name="Salamov A."/>
            <person name="Shapiro H."/>
            <person name="Nishiyama T."/>
            <person name="Perroud P.-F."/>
            <person name="Lindquist E."/>
            <person name="Kamisugi Y."/>
            <person name="Tanahashi T."/>
            <person name="Sakakibara K."/>
            <person name="Fujita T."/>
            <person name="Oishi K."/>
            <person name="Shin-I T."/>
            <person name="Kuroki Y."/>
            <person name="Toyoda A."/>
            <person name="Suzuki Y."/>
            <person name="Hashimoto A."/>
            <person name="Yamaguchi K."/>
            <person name="Sugano A."/>
            <person name="Kohara Y."/>
            <person name="Fujiyama A."/>
            <person name="Anterola A."/>
            <person name="Aoki S."/>
            <person name="Ashton N."/>
            <person name="Barbazuk W.B."/>
            <person name="Barker E."/>
            <person name="Bennetzen J."/>
            <person name="Bezanilla M."/>
            <person name="Blankenship R."/>
            <person name="Cho S.H."/>
            <person name="Dutcher S."/>
            <person name="Estelle M."/>
            <person name="Fawcett J.A."/>
            <person name="Gundlach H."/>
            <person name="Hanada K."/>
            <person name="Heyl A."/>
            <person name="Hicks K.A."/>
            <person name="Hugh J."/>
            <person name="Lohr M."/>
            <person name="Mayer K."/>
            <person name="Melkozernov A."/>
            <person name="Murata T."/>
            <person name="Nelson D."/>
            <person name="Pils B."/>
            <person name="Prigge M."/>
            <person name="Reiss B."/>
            <person name="Renner T."/>
            <person name="Rombauts S."/>
            <person name="Rushton P."/>
            <person name="Sanderfoot A."/>
            <person name="Schween G."/>
            <person name="Shiu S.-H."/>
            <person name="Stueber K."/>
            <person name="Theodoulou F.L."/>
            <person name="Tu H."/>
            <person name="Van de Peer Y."/>
            <person name="Verrier P.J."/>
            <person name="Waters E."/>
            <person name="Wood A."/>
            <person name="Yang L."/>
            <person name="Cove D."/>
            <person name="Cuming A."/>
            <person name="Hasebe M."/>
            <person name="Lucas S."/>
            <person name="Mishler D.B."/>
            <person name="Reski R."/>
            <person name="Grigoriev I."/>
            <person name="Quatrano R.S."/>
            <person name="Boore J.L."/>
        </authorList>
    </citation>
    <scope>NUCLEOTIDE SEQUENCE [LARGE SCALE GENOMIC DNA]</scope>
    <source>
        <strain evidence="18 19">cv. Gransden 2004</strain>
    </source>
</reference>
<reference evidence="17 19" key="2">
    <citation type="journal article" date="2018" name="Plant J.">
        <title>The Physcomitrella patens chromosome-scale assembly reveals moss genome structure and evolution.</title>
        <authorList>
            <person name="Lang D."/>
            <person name="Ullrich K.K."/>
            <person name="Murat F."/>
            <person name="Fuchs J."/>
            <person name="Jenkins J."/>
            <person name="Haas F.B."/>
            <person name="Piednoel M."/>
            <person name="Gundlach H."/>
            <person name="Van Bel M."/>
            <person name="Meyberg R."/>
            <person name="Vives C."/>
            <person name="Morata J."/>
            <person name="Symeonidi A."/>
            <person name="Hiss M."/>
            <person name="Muchero W."/>
            <person name="Kamisugi Y."/>
            <person name="Saleh O."/>
            <person name="Blanc G."/>
            <person name="Decker E.L."/>
            <person name="van Gessel N."/>
            <person name="Grimwood J."/>
            <person name="Hayes R.D."/>
            <person name="Graham S.W."/>
            <person name="Gunter L.E."/>
            <person name="McDaniel S.F."/>
            <person name="Hoernstein S.N.W."/>
            <person name="Larsson A."/>
            <person name="Li F.W."/>
            <person name="Perroud P.F."/>
            <person name="Phillips J."/>
            <person name="Ranjan P."/>
            <person name="Rokshar D.S."/>
            <person name="Rothfels C.J."/>
            <person name="Schneider L."/>
            <person name="Shu S."/>
            <person name="Stevenson D.W."/>
            <person name="Thummler F."/>
            <person name="Tillich M."/>
            <person name="Villarreal Aguilar J.C."/>
            <person name="Widiez T."/>
            <person name="Wong G.K."/>
            <person name="Wymore A."/>
            <person name="Zhang Y."/>
            <person name="Zimmer A.D."/>
            <person name="Quatrano R.S."/>
            <person name="Mayer K.F.X."/>
            <person name="Goodstein D."/>
            <person name="Casacuberta J.M."/>
            <person name="Vandepoele K."/>
            <person name="Reski R."/>
            <person name="Cuming A.C."/>
            <person name="Tuskan G.A."/>
            <person name="Maumus F."/>
            <person name="Salse J."/>
            <person name="Schmutz J."/>
            <person name="Rensing S.A."/>
        </authorList>
    </citation>
    <scope>NUCLEOTIDE SEQUENCE [LARGE SCALE GENOMIC DNA]</scope>
    <source>
        <strain evidence="18 19">cv. Gransden 2004</strain>
    </source>
</reference>
<dbReference type="InterPro" id="IPR022417">
    <property type="entry name" value="Porphobilin_deaminase_N"/>
</dbReference>
<dbReference type="EnsemblPlants" id="Pp3c6_15990V3.2">
    <property type="protein sequence ID" value="Pp3c6_15990V3.2"/>
    <property type="gene ID" value="Pp3c6_15990"/>
</dbReference>
<dbReference type="SUPFAM" id="SSF54782">
    <property type="entry name" value="Porphobilinogen deaminase (hydroxymethylbilane synthase), C-terminal domain"/>
    <property type="match status" value="1"/>
</dbReference>
<dbReference type="Pfam" id="PF01379">
    <property type="entry name" value="Porphobil_deam"/>
    <property type="match status" value="1"/>
</dbReference>
<dbReference type="PROSITE" id="PS00533">
    <property type="entry name" value="PORPHOBILINOGEN_DEAM"/>
    <property type="match status" value="1"/>
</dbReference>
<evidence type="ECO:0000256" key="13">
    <source>
        <dbReference type="ARBA" id="ARBA00033064"/>
    </source>
</evidence>
<dbReference type="RefSeq" id="XP_024378864.1">
    <property type="nucleotide sequence ID" value="XM_024523096.2"/>
</dbReference>
<keyword evidence="9" id="KW-0934">Plastid</keyword>
<dbReference type="OMA" id="GHRITHR"/>
<dbReference type="GO" id="GO:0004418">
    <property type="term" value="F:hydroxymethylbilane synthase activity"/>
    <property type="evidence" value="ECO:0000318"/>
    <property type="project" value="GO_Central"/>
</dbReference>
<evidence type="ECO:0000256" key="10">
    <source>
        <dbReference type="ARBA" id="ARBA00022679"/>
    </source>
</evidence>
<evidence type="ECO:0000256" key="6">
    <source>
        <dbReference type="ARBA" id="ARBA00005638"/>
    </source>
</evidence>
<sequence length="398" mass="42705">MAALTMAHSSALLRSCGADAPATPGATTIEKRIGAVALRQRRGAHFGEVREGSLFGQSVSLVKPSGVTASRSVKRSVVEATATFDTQTKVALVRIGTRGSPLALAQAYQTRDKLKAAHPELAEEGALEIVIIKTTGDKILSQPLADIGGKGLFTKEIDDALLNGDIDIAVHSMKDVPTYLPEGTILPCNLPREDVRDAFICPNYSSLAELPEGSVVGSASLRRQSQLLHKYPHLKVVNFRGNVQTRLRKLSEGTVQATLLALAGLKRLDMTEHVTTILDTDDMLPAIAQGAIGIACRTGDTKMEEYLSSLNHEDTRLAVACERAFLAKLDGSCRTPIAGLAQRTDDGCSFRGLVATTDGKQVLETSRKGSFFYDDMIALAQDAGQELISRAGPDFFEW</sequence>
<dbReference type="EMBL" id="ABEU02000006">
    <property type="protein sequence ID" value="PNR52637.1"/>
    <property type="molecule type" value="Genomic_DNA"/>
</dbReference>
<evidence type="ECO:0000256" key="5">
    <source>
        <dbReference type="ARBA" id="ARBA00005173"/>
    </source>
</evidence>
<dbReference type="FunFam" id="3.30.160.40:FF:000001">
    <property type="entry name" value="Porphobilinogen deaminase"/>
    <property type="match status" value="1"/>
</dbReference>
<dbReference type="PANTHER" id="PTHR11557">
    <property type="entry name" value="PORPHOBILINOGEN DEAMINASE"/>
    <property type="match status" value="1"/>
</dbReference>
<feature type="domain" description="Porphobilinogen deaminase N-terminal" evidence="15">
    <location>
        <begin position="93"/>
        <end position="304"/>
    </location>
</feature>
<dbReference type="Gene3D" id="3.30.160.40">
    <property type="entry name" value="Porphobilinogen deaminase, C-terminal domain"/>
    <property type="match status" value="1"/>
</dbReference>
<dbReference type="SUPFAM" id="SSF53850">
    <property type="entry name" value="Periplasmic binding protein-like II"/>
    <property type="match status" value="1"/>
</dbReference>
<comment type="pathway">
    <text evidence="4">Porphyrin-containing compound metabolism; protoporphyrin-IX biosynthesis; coproporphyrinogen-III from 5-aminolevulinate: step 2/4.</text>
</comment>
<dbReference type="UniPathway" id="UPA00251">
    <property type="reaction ID" value="UER00319"/>
</dbReference>
<comment type="subcellular location">
    <subcellularLocation>
        <location evidence="3">Plastid</location>
        <location evidence="3">Chloroplast</location>
    </subcellularLocation>
</comment>
<dbReference type="Gramene" id="Pp3c6_15990V3.2">
    <property type="protein sequence ID" value="Pp3c6_15990V3.2"/>
    <property type="gene ID" value="Pp3c6_15990"/>
</dbReference>
<dbReference type="GeneID" id="112283846"/>
<dbReference type="Gramene" id="Pp3c6_15990V3.1">
    <property type="protein sequence ID" value="Pp3c6_15990V3.1"/>
    <property type="gene ID" value="Pp3c6_15990"/>
</dbReference>
<dbReference type="InterPro" id="IPR022418">
    <property type="entry name" value="Porphobilinogen_deaminase_C"/>
</dbReference>
<dbReference type="CDD" id="cd13648">
    <property type="entry name" value="PBP2_PBGD_1"/>
    <property type="match status" value="1"/>
</dbReference>
<comment type="pathway">
    <text evidence="5">Porphyrin-containing compound metabolism; chlorophyll biosynthesis.</text>
</comment>
<dbReference type="AlphaFoldDB" id="A0A2K1KFS6"/>
<dbReference type="GO" id="GO:0006782">
    <property type="term" value="P:protoporphyrinogen IX biosynthetic process"/>
    <property type="evidence" value="ECO:0007669"/>
    <property type="project" value="UniProtKB-UniPathway"/>
</dbReference>
<comment type="similarity">
    <text evidence="6">Belongs to the HMBS family.</text>
</comment>
<evidence type="ECO:0000256" key="4">
    <source>
        <dbReference type="ARBA" id="ARBA00004735"/>
    </source>
</evidence>
<evidence type="ECO:0000313" key="17">
    <source>
        <dbReference type="EMBL" id="PNR52637.1"/>
    </source>
</evidence>
<evidence type="ECO:0000256" key="8">
    <source>
        <dbReference type="ARBA" id="ARBA00022528"/>
    </source>
</evidence>
<dbReference type="PRINTS" id="PR00151">
    <property type="entry name" value="PORPHBDMNASE"/>
</dbReference>
<evidence type="ECO:0000256" key="7">
    <source>
        <dbReference type="ARBA" id="ARBA00012655"/>
    </source>
</evidence>
<evidence type="ECO:0000259" key="16">
    <source>
        <dbReference type="Pfam" id="PF03900"/>
    </source>
</evidence>
<dbReference type="PANTHER" id="PTHR11557:SF0">
    <property type="entry name" value="PORPHOBILINOGEN DEAMINASE"/>
    <property type="match status" value="1"/>
</dbReference>
<evidence type="ECO:0000256" key="14">
    <source>
        <dbReference type="ARBA" id="ARBA00074324"/>
    </source>
</evidence>
<dbReference type="GO" id="GO:0009507">
    <property type="term" value="C:chloroplast"/>
    <property type="evidence" value="ECO:0007669"/>
    <property type="project" value="UniProtKB-SubCell"/>
</dbReference>
<evidence type="ECO:0000256" key="11">
    <source>
        <dbReference type="ARBA" id="ARBA00023244"/>
    </source>
</evidence>
<evidence type="ECO:0000256" key="3">
    <source>
        <dbReference type="ARBA" id="ARBA00004229"/>
    </source>
</evidence>
<keyword evidence="8" id="KW-0150">Chloroplast</keyword>
<dbReference type="OrthoDB" id="564646at2759"/>